<comment type="function">
    <text evidence="4">Catalyzes the reduction of 1-pyrroline-5-carboxylate (PCA) to L-proline.</text>
</comment>
<dbReference type="Proteomes" id="UP001319883">
    <property type="component" value="Unassembled WGS sequence"/>
</dbReference>
<evidence type="ECO:0000259" key="7">
    <source>
        <dbReference type="Pfam" id="PF14748"/>
    </source>
</evidence>
<dbReference type="HAMAP" id="MF_01925">
    <property type="entry name" value="P5C_reductase"/>
    <property type="match status" value="1"/>
</dbReference>
<evidence type="ECO:0000256" key="1">
    <source>
        <dbReference type="ARBA" id="ARBA00005525"/>
    </source>
</evidence>
<evidence type="ECO:0000259" key="6">
    <source>
        <dbReference type="Pfam" id="PF03807"/>
    </source>
</evidence>
<dbReference type="InterPro" id="IPR000304">
    <property type="entry name" value="Pyrroline-COOH_reductase"/>
</dbReference>
<dbReference type="Gene3D" id="1.10.3730.10">
    <property type="entry name" value="ProC C-terminal domain-like"/>
    <property type="match status" value="1"/>
</dbReference>
<dbReference type="PANTHER" id="PTHR11645">
    <property type="entry name" value="PYRROLINE-5-CARBOXYLATE REDUCTASE"/>
    <property type="match status" value="1"/>
</dbReference>
<dbReference type="Pfam" id="PF14748">
    <property type="entry name" value="P5CR_dimer"/>
    <property type="match status" value="1"/>
</dbReference>
<keyword evidence="4" id="KW-0641">Proline biosynthesis</keyword>
<dbReference type="SUPFAM" id="SSF51735">
    <property type="entry name" value="NAD(P)-binding Rossmann-fold domains"/>
    <property type="match status" value="1"/>
</dbReference>
<comment type="subcellular location">
    <subcellularLocation>
        <location evidence="4">Cytoplasm</location>
    </subcellularLocation>
</comment>
<protein>
    <recommendedName>
        <fullName evidence="4 5">Pyrroline-5-carboxylate reductase</fullName>
        <shortName evidence="4">P5C reductase</shortName>
        <shortName evidence="4">P5CR</shortName>
        <ecNumber evidence="4 5">1.5.1.2</ecNumber>
    </recommendedName>
    <alternativeName>
        <fullName evidence="4">PCA reductase</fullName>
    </alternativeName>
</protein>
<dbReference type="GO" id="GO:0004735">
    <property type="term" value="F:pyrroline-5-carboxylate reductase activity"/>
    <property type="evidence" value="ECO:0007669"/>
    <property type="project" value="UniProtKB-EC"/>
</dbReference>
<keyword evidence="3 4" id="KW-0560">Oxidoreductase</keyword>
<evidence type="ECO:0000256" key="3">
    <source>
        <dbReference type="ARBA" id="ARBA00023002"/>
    </source>
</evidence>
<keyword evidence="2 4" id="KW-0521">NADP</keyword>
<comment type="pathway">
    <text evidence="4">Amino-acid biosynthesis; L-proline biosynthesis; L-proline from L-glutamate 5-semialdehyde: step 1/1.</text>
</comment>
<dbReference type="RefSeq" id="WP_224416431.1">
    <property type="nucleotide sequence ID" value="NZ_JAGXFC010000001.1"/>
</dbReference>
<keyword evidence="4" id="KW-0963">Cytoplasm</keyword>
<evidence type="ECO:0000256" key="2">
    <source>
        <dbReference type="ARBA" id="ARBA00022857"/>
    </source>
</evidence>
<feature type="domain" description="Pyrroline-5-carboxylate reductase catalytic N-terminal" evidence="6">
    <location>
        <begin position="5"/>
        <end position="99"/>
    </location>
</feature>
<dbReference type="Pfam" id="PF03807">
    <property type="entry name" value="F420_oxidored"/>
    <property type="match status" value="1"/>
</dbReference>
<comment type="catalytic activity">
    <reaction evidence="4">
        <text>L-proline + NADP(+) = (S)-1-pyrroline-5-carboxylate + NADPH + 2 H(+)</text>
        <dbReference type="Rhea" id="RHEA:14109"/>
        <dbReference type="ChEBI" id="CHEBI:15378"/>
        <dbReference type="ChEBI" id="CHEBI:17388"/>
        <dbReference type="ChEBI" id="CHEBI:57783"/>
        <dbReference type="ChEBI" id="CHEBI:58349"/>
        <dbReference type="ChEBI" id="CHEBI:60039"/>
        <dbReference type="EC" id="1.5.1.2"/>
    </reaction>
</comment>
<evidence type="ECO:0000313" key="9">
    <source>
        <dbReference type="Proteomes" id="UP001319883"/>
    </source>
</evidence>
<dbReference type="InterPro" id="IPR029036">
    <property type="entry name" value="P5CR_dimer"/>
</dbReference>
<name>A0ABS7WV87_9GAMM</name>
<evidence type="ECO:0000256" key="4">
    <source>
        <dbReference type="HAMAP-Rule" id="MF_01925"/>
    </source>
</evidence>
<accession>A0ABS7WV87</accession>
<organism evidence="8 9">
    <name type="scientific">Modicisalibacter tunisiensis</name>
    <dbReference type="NCBI Taxonomy" id="390637"/>
    <lineage>
        <taxon>Bacteria</taxon>
        <taxon>Pseudomonadati</taxon>
        <taxon>Pseudomonadota</taxon>
        <taxon>Gammaproteobacteria</taxon>
        <taxon>Oceanospirillales</taxon>
        <taxon>Halomonadaceae</taxon>
        <taxon>Modicisalibacter</taxon>
    </lineage>
</organism>
<comment type="catalytic activity">
    <reaction evidence="4">
        <text>L-proline + NAD(+) = (S)-1-pyrroline-5-carboxylate + NADH + 2 H(+)</text>
        <dbReference type="Rhea" id="RHEA:14105"/>
        <dbReference type="ChEBI" id="CHEBI:15378"/>
        <dbReference type="ChEBI" id="CHEBI:17388"/>
        <dbReference type="ChEBI" id="CHEBI:57540"/>
        <dbReference type="ChEBI" id="CHEBI:57945"/>
        <dbReference type="ChEBI" id="CHEBI:60039"/>
        <dbReference type="EC" id="1.5.1.2"/>
    </reaction>
</comment>
<dbReference type="PANTHER" id="PTHR11645:SF0">
    <property type="entry name" value="PYRROLINE-5-CARBOXYLATE REDUCTASE 3"/>
    <property type="match status" value="1"/>
</dbReference>
<keyword evidence="9" id="KW-1185">Reference proteome</keyword>
<gene>
    <name evidence="4" type="primary">proC</name>
    <name evidence="8" type="ORF">KGQ91_02325</name>
</gene>
<dbReference type="NCBIfam" id="TIGR00112">
    <property type="entry name" value="proC"/>
    <property type="match status" value="1"/>
</dbReference>
<evidence type="ECO:0000313" key="8">
    <source>
        <dbReference type="EMBL" id="MBZ9566525.1"/>
    </source>
</evidence>
<evidence type="ECO:0000256" key="5">
    <source>
        <dbReference type="NCBIfam" id="TIGR00112"/>
    </source>
</evidence>
<dbReference type="PIRSF" id="PIRSF000193">
    <property type="entry name" value="Pyrrol-5-carb_rd"/>
    <property type="match status" value="1"/>
</dbReference>
<dbReference type="InterPro" id="IPR008927">
    <property type="entry name" value="6-PGluconate_DH-like_C_sf"/>
</dbReference>
<dbReference type="EMBL" id="JAGXFD010000001">
    <property type="protein sequence ID" value="MBZ9566525.1"/>
    <property type="molecule type" value="Genomic_DNA"/>
</dbReference>
<dbReference type="EC" id="1.5.1.2" evidence="4 5"/>
<dbReference type="InterPro" id="IPR028939">
    <property type="entry name" value="P5C_Rdtase_cat_N"/>
</dbReference>
<proteinExistence type="inferred from homology"/>
<dbReference type="Gene3D" id="3.40.50.720">
    <property type="entry name" value="NAD(P)-binding Rossmann-like Domain"/>
    <property type="match status" value="1"/>
</dbReference>
<keyword evidence="4" id="KW-0028">Amino-acid biosynthesis</keyword>
<comment type="caution">
    <text evidence="8">The sequence shown here is derived from an EMBL/GenBank/DDBJ whole genome shotgun (WGS) entry which is preliminary data.</text>
</comment>
<dbReference type="InterPro" id="IPR036291">
    <property type="entry name" value="NAD(P)-bd_dom_sf"/>
</dbReference>
<feature type="domain" description="Pyrroline-5-carboxylate reductase dimerisation" evidence="7">
    <location>
        <begin position="163"/>
        <end position="267"/>
    </location>
</feature>
<dbReference type="SUPFAM" id="SSF48179">
    <property type="entry name" value="6-phosphogluconate dehydrogenase C-terminal domain-like"/>
    <property type="match status" value="1"/>
</dbReference>
<reference evidence="8 9" key="1">
    <citation type="submission" date="2021-05" db="EMBL/GenBank/DDBJ databases">
        <title>Petroleum and Energy Research Collection (APPE): ex situ preservation of microbial diversity associated with the oil industry and exploitation of its biotechnological potential.</title>
        <authorList>
            <person name="Paixao C.T.M."/>
            <person name="Gomes M.B."/>
            <person name="Oliveira V.M."/>
        </authorList>
    </citation>
    <scope>NUCLEOTIDE SEQUENCE [LARGE SCALE GENOMIC DNA]</scope>
    <source>
        <strain evidence="8 9">LIT2</strain>
    </source>
</reference>
<sequence length="278" mass="28818">MASQVTFIGAGNMASAIFGGMIDNGYPATAITATSPDAERLTALAAERGIHTTDDNAAAVAEADVVVLAVKPQIMREVCEGLRDAVQARRPLIVSVAAGLTAETLDTWLGGDLAVVRCMPNTPSLVGAGASGLYANARVSDAQRELATTLLEAVGIVEWVDDEALLEAVTAVSGSGPAYFFLVFEALEEAGVRLGLPAATARRLALQTGLGAATMAQRSEHDPAQLRRNVMSPGGTTERAIHSLEDGGLRELFADATEACAARAREMAAELGESTPNR</sequence>
<comment type="similarity">
    <text evidence="1 4">Belongs to the pyrroline-5-carboxylate reductase family.</text>
</comment>